<organism evidence="2 3">
    <name type="scientific">Mortierella alpina</name>
    <name type="common">Oleaginous fungus</name>
    <name type="synonym">Mortierella renispora</name>
    <dbReference type="NCBI Taxonomy" id="64518"/>
    <lineage>
        <taxon>Eukaryota</taxon>
        <taxon>Fungi</taxon>
        <taxon>Fungi incertae sedis</taxon>
        <taxon>Mucoromycota</taxon>
        <taxon>Mortierellomycotina</taxon>
        <taxon>Mortierellomycetes</taxon>
        <taxon>Mortierellales</taxon>
        <taxon>Mortierellaceae</taxon>
        <taxon>Mortierella</taxon>
    </lineage>
</organism>
<gene>
    <name evidence="2" type="ORF">KVV02_000726</name>
</gene>
<protein>
    <submittedName>
        <fullName evidence="2">Uncharacterized protein</fullName>
    </submittedName>
</protein>
<name>A0A9P7ZXP1_MORAP</name>
<sequence length="315" mass="35006">MSETVGFTLPQIEGRGDLEPAPDPSPSQGVDPSPDPVSEPEPRPGTETTTDTFTKLSKSYRMTAQQIDQISHAKVVARRRMRSLVKSDTVTNALASVSTTKASLSWADTMASIDQAHSIRKEAARTLRVFELSNARLRDAQTLRLRTGKCWKRVYVDERRHVQRAIPGILRRLLSPGTMALVMHRQYCPVAIVDEFRTSRVCFYCFQEMQLVRSKRVKGQVIRTVRVHGAVECTNHDCVAVKGWYTIRPQDTHVLAVIGLSSTIPGLTFKSPTSTMMRGQPPTASGLILYYPQDKSPLLLKTGAGKSLTIFVDVP</sequence>
<evidence type="ECO:0000256" key="1">
    <source>
        <dbReference type="SAM" id="MobiDB-lite"/>
    </source>
</evidence>
<evidence type="ECO:0000313" key="3">
    <source>
        <dbReference type="Proteomes" id="UP000717515"/>
    </source>
</evidence>
<dbReference type="AlphaFoldDB" id="A0A9P7ZXP1"/>
<accession>A0A9P7ZXP1</accession>
<evidence type="ECO:0000313" key="2">
    <source>
        <dbReference type="EMBL" id="KAG9319066.1"/>
    </source>
</evidence>
<proteinExistence type="predicted"/>
<dbReference type="Proteomes" id="UP000717515">
    <property type="component" value="Unassembled WGS sequence"/>
</dbReference>
<dbReference type="EMBL" id="JAIFTL010000738">
    <property type="protein sequence ID" value="KAG9319066.1"/>
    <property type="molecule type" value="Genomic_DNA"/>
</dbReference>
<reference evidence="2" key="1">
    <citation type="submission" date="2021-07" db="EMBL/GenBank/DDBJ databases">
        <title>Draft genome of Mortierella alpina, strain LL118, isolated from an aspen leaf litter sample.</title>
        <authorList>
            <person name="Yang S."/>
            <person name="Vinatzer B.A."/>
        </authorList>
    </citation>
    <scope>NUCLEOTIDE SEQUENCE</scope>
    <source>
        <strain evidence="2">LL118</strain>
    </source>
</reference>
<comment type="caution">
    <text evidence="2">The sequence shown here is derived from an EMBL/GenBank/DDBJ whole genome shotgun (WGS) entry which is preliminary data.</text>
</comment>
<feature type="region of interest" description="Disordered" evidence="1">
    <location>
        <begin position="1"/>
        <end position="51"/>
    </location>
</feature>